<dbReference type="Pfam" id="PF00561">
    <property type="entry name" value="Abhydrolase_1"/>
    <property type="match status" value="1"/>
</dbReference>
<dbReference type="SUPFAM" id="SSF53474">
    <property type="entry name" value="alpha/beta-Hydrolases"/>
    <property type="match status" value="1"/>
</dbReference>
<dbReference type="InterPro" id="IPR050471">
    <property type="entry name" value="AB_hydrolase"/>
</dbReference>
<dbReference type="InterPro" id="IPR000073">
    <property type="entry name" value="AB_hydrolase_1"/>
</dbReference>
<protein>
    <submittedName>
        <fullName evidence="2">Alpha/beta hydrolase</fullName>
    </submittedName>
</protein>
<proteinExistence type="predicted"/>
<dbReference type="GO" id="GO:0046503">
    <property type="term" value="P:glycerolipid catabolic process"/>
    <property type="evidence" value="ECO:0007669"/>
    <property type="project" value="TreeGrafter"/>
</dbReference>
<evidence type="ECO:0000313" key="3">
    <source>
        <dbReference type="Proteomes" id="UP001056855"/>
    </source>
</evidence>
<evidence type="ECO:0000313" key="2">
    <source>
        <dbReference type="EMBL" id="UTF53969.1"/>
    </source>
</evidence>
<gene>
    <name evidence="2" type="ORF">NGM29_01395</name>
</gene>
<organism evidence="2 3">
    <name type="scientific">Natronosalvus rutilus</name>
    <dbReference type="NCBI Taxonomy" id="2953753"/>
    <lineage>
        <taxon>Archaea</taxon>
        <taxon>Methanobacteriati</taxon>
        <taxon>Methanobacteriota</taxon>
        <taxon>Stenosarchaea group</taxon>
        <taxon>Halobacteria</taxon>
        <taxon>Halobacteriales</taxon>
        <taxon>Natrialbaceae</taxon>
        <taxon>Natronosalvus</taxon>
    </lineage>
</organism>
<dbReference type="EMBL" id="CP100355">
    <property type="protein sequence ID" value="UTF53969.1"/>
    <property type="molecule type" value="Genomic_DNA"/>
</dbReference>
<dbReference type="RefSeq" id="WP_254158481.1">
    <property type="nucleotide sequence ID" value="NZ_CP100355.1"/>
</dbReference>
<dbReference type="PRINTS" id="PR00111">
    <property type="entry name" value="ABHYDROLASE"/>
</dbReference>
<dbReference type="GO" id="GO:0004806">
    <property type="term" value="F:triacylglycerol lipase activity"/>
    <property type="evidence" value="ECO:0007669"/>
    <property type="project" value="TreeGrafter"/>
</dbReference>
<keyword evidence="2" id="KW-0378">Hydrolase</keyword>
<keyword evidence="3" id="KW-1185">Reference proteome</keyword>
<accession>A0A9E7N8Y4</accession>
<dbReference type="PANTHER" id="PTHR43433:SF5">
    <property type="entry name" value="AB HYDROLASE-1 DOMAIN-CONTAINING PROTEIN"/>
    <property type="match status" value="1"/>
</dbReference>
<dbReference type="Gene3D" id="3.40.50.1820">
    <property type="entry name" value="alpha/beta hydrolase"/>
    <property type="match status" value="1"/>
</dbReference>
<dbReference type="KEGG" id="sawl:NGM29_01395"/>
<dbReference type="Proteomes" id="UP001056855">
    <property type="component" value="Chromosome"/>
</dbReference>
<evidence type="ECO:0000259" key="1">
    <source>
        <dbReference type="Pfam" id="PF00561"/>
    </source>
</evidence>
<feature type="domain" description="AB hydrolase-1" evidence="1">
    <location>
        <begin position="27"/>
        <end position="258"/>
    </location>
</feature>
<dbReference type="GeneID" id="73288659"/>
<sequence>MPTVRNRGASLFYSAEGGDEGPAVVFVNEAGLGGWLWGWQHASLAGPFETVVWDLRGTGRSEGTTGPYDLETLASDFEAVCREIGSRSVHAVGLGLGSAIALEAARSSGRVETLTLLGTAAHGSAFDLEALFDPLEDGGEETSGDATTAQDDRRNAIRATLESALSGDFRNRQPDVVDGIVDWRLEGDADSAGRRAQLAALAEFDAQKWLVEVTQPTLVLHGTADALVPSGAGRDLADGLPRGTFVPLEGAGHLANVERSRTVNDRLFGFLEDHTDGLER</sequence>
<name>A0A9E7N8Y4_9EURY</name>
<dbReference type="InterPro" id="IPR029058">
    <property type="entry name" value="AB_hydrolase_fold"/>
</dbReference>
<dbReference type="AlphaFoldDB" id="A0A9E7N8Y4"/>
<dbReference type="PANTHER" id="PTHR43433">
    <property type="entry name" value="HYDROLASE, ALPHA/BETA FOLD FAMILY PROTEIN"/>
    <property type="match status" value="1"/>
</dbReference>
<reference evidence="2" key="1">
    <citation type="submission" date="2022-06" db="EMBL/GenBank/DDBJ databases">
        <title>Diverse halophilic archaea isolated from saline environments.</title>
        <authorList>
            <person name="Cui H.-L."/>
        </authorList>
    </citation>
    <scope>NUCLEOTIDE SEQUENCE</scope>
    <source>
        <strain evidence="2">WLHS1</strain>
    </source>
</reference>